<name>A0A0S2F709_LYSAN</name>
<dbReference type="AlphaFoldDB" id="A0A0S2F709"/>
<dbReference type="KEGG" id="lab:LA76x_1193"/>
<sequence length="274" mass="30381">MRLSLAAIRWQQIAFAVLAAIPMFVLKGWYHLSLLDRINAAPSARHVDLPIYLQAQIVRYLPGKIWGVVYQTRRMSGTHSPSEIVIANLWQMAMTNALSAGLIISLLLAFRYSHAWLFLLVPVIASVEWLHRHPAIESWGLRQLSRFLPRLAPLTANKPLPPMPWTGTILLCSEWIFYFLVFAVMLHGLAWLPERLLLGTWYGAASLLALAAFVVPAGLAVREAIFVAAPNLIGIDAATLAVTAALARLVFLGAEIAAATLASILTLWARHERR</sequence>
<organism evidence="2 3">
    <name type="scientific">Lysobacter antibioticus</name>
    <dbReference type="NCBI Taxonomy" id="84531"/>
    <lineage>
        <taxon>Bacteria</taxon>
        <taxon>Pseudomonadati</taxon>
        <taxon>Pseudomonadota</taxon>
        <taxon>Gammaproteobacteria</taxon>
        <taxon>Lysobacterales</taxon>
        <taxon>Lysobacteraceae</taxon>
        <taxon>Lysobacter</taxon>
    </lineage>
</organism>
<accession>A0A0S2F709</accession>
<protein>
    <recommendedName>
        <fullName evidence="4">Lysylphosphatidylglycerol synthase TM region</fullName>
    </recommendedName>
</protein>
<reference evidence="2 3" key="1">
    <citation type="journal article" date="2015" name="BMC Genomics">
        <title>Comparative genomics and metabolic profiling of the genus Lysobacter.</title>
        <authorList>
            <person name="de Bruijn I."/>
            <person name="Cheng X."/>
            <person name="de Jager V."/>
            <person name="Exposito R.G."/>
            <person name="Watrous J."/>
            <person name="Patel N."/>
            <person name="Postma J."/>
            <person name="Dorrestein P.C."/>
            <person name="Kobayashi D."/>
            <person name="Raaijmakers J.M."/>
        </authorList>
    </citation>
    <scope>NUCLEOTIDE SEQUENCE [LARGE SCALE GENOMIC DNA]</scope>
    <source>
        <strain evidence="2 3">76</strain>
    </source>
</reference>
<feature type="transmembrane region" description="Helical" evidence="1">
    <location>
        <begin position="12"/>
        <end position="30"/>
    </location>
</feature>
<evidence type="ECO:0008006" key="4">
    <source>
        <dbReference type="Google" id="ProtNLM"/>
    </source>
</evidence>
<gene>
    <name evidence="2" type="ORF">LA76x_1193</name>
</gene>
<evidence type="ECO:0000313" key="3">
    <source>
        <dbReference type="Proteomes" id="UP000060787"/>
    </source>
</evidence>
<evidence type="ECO:0000256" key="1">
    <source>
        <dbReference type="SAM" id="Phobius"/>
    </source>
</evidence>
<feature type="transmembrane region" description="Helical" evidence="1">
    <location>
        <begin position="89"/>
        <end position="108"/>
    </location>
</feature>
<proteinExistence type="predicted"/>
<feature type="transmembrane region" description="Helical" evidence="1">
    <location>
        <begin position="175"/>
        <end position="192"/>
    </location>
</feature>
<dbReference type="PATRIC" id="fig|84531.8.peg.1219"/>
<dbReference type="RefSeq" id="WP_057916956.1">
    <property type="nucleotide sequence ID" value="NZ_CP011129.1"/>
</dbReference>
<keyword evidence="3" id="KW-1185">Reference proteome</keyword>
<feature type="transmembrane region" description="Helical" evidence="1">
    <location>
        <begin position="199"/>
        <end position="221"/>
    </location>
</feature>
<keyword evidence="1" id="KW-1133">Transmembrane helix</keyword>
<dbReference type="Proteomes" id="UP000060787">
    <property type="component" value="Chromosome"/>
</dbReference>
<feature type="transmembrane region" description="Helical" evidence="1">
    <location>
        <begin position="241"/>
        <end position="268"/>
    </location>
</feature>
<dbReference type="EMBL" id="CP011129">
    <property type="protein sequence ID" value="ALN79352.1"/>
    <property type="molecule type" value="Genomic_DNA"/>
</dbReference>
<keyword evidence="1" id="KW-0472">Membrane</keyword>
<evidence type="ECO:0000313" key="2">
    <source>
        <dbReference type="EMBL" id="ALN79352.1"/>
    </source>
</evidence>
<keyword evidence="1" id="KW-0812">Transmembrane</keyword>